<sequence>MARRGRSAVLAGITSTFLLTACLAGEDDTGAGETEDGDGSVEIVGAIPDEEAVGLVKELEAFTEDTGIEVTYTASTDFTTEIRTQVQSGDPPDIALFPQPGLVTDLADTGDALPLNDLIDTGAVEDHIIPGFLDSVTVDDNVYAVPVRMAAKSLVWYPVPEFEEAGYQVPETWADLEALQEQMRSDGETPWCLGAESGADTGWVYTDWVEDILLRTAGPDVYDDWTSHEIPFDDDAVVEAIEQFGEIIQTEGNVSGGPDGSLSTPFGESVLPLVEDPPGCFMHRQANFITTFMPEDVQADLPANVGVFVLPGDVEGGFEGTPLLGGGDLAAAFVNDSDVVEVMDFLASSDFGAEWAAEGGWLSPSAEFDTSNYGTEIDQQIAELASGADVFRFDGSDLMPAAVGSGTFWDEMVAFVGGEKEASEAATSIEESWRE</sequence>
<reference evidence="3 4" key="2">
    <citation type="submission" date="2019-09" db="EMBL/GenBank/DDBJ databases">
        <authorList>
            <person name="Jin C."/>
        </authorList>
    </citation>
    <scope>NUCLEOTIDE SEQUENCE [LARGE SCALE GENOMIC DNA]</scope>
    <source>
        <strain evidence="3 4">BN140041</strain>
    </source>
</reference>
<dbReference type="Gene3D" id="3.40.190.10">
    <property type="entry name" value="Periplasmic binding protein-like II"/>
    <property type="match status" value="2"/>
</dbReference>
<comment type="similarity">
    <text evidence="1">Belongs to the bacterial solute-binding protein 1 family.</text>
</comment>
<protein>
    <submittedName>
        <fullName evidence="3">Carbohydrate ABC transporter substrate-binding protein</fullName>
    </submittedName>
</protein>
<dbReference type="AlphaFoldDB" id="A0A5B1M5F0"/>
<accession>A0A5B1M5F0</accession>
<dbReference type="PANTHER" id="PTHR43649">
    <property type="entry name" value="ARABINOSE-BINDING PROTEIN-RELATED"/>
    <property type="match status" value="1"/>
</dbReference>
<evidence type="ECO:0000256" key="2">
    <source>
        <dbReference type="ARBA" id="ARBA00022448"/>
    </source>
</evidence>
<dbReference type="InterPro" id="IPR050490">
    <property type="entry name" value="Bact_solute-bd_prot1"/>
</dbReference>
<dbReference type="PROSITE" id="PS51257">
    <property type="entry name" value="PROKAR_LIPOPROTEIN"/>
    <property type="match status" value="1"/>
</dbReference>
<reference evidence="3 4" key="1">
    <citation type="submission" date="2019-09" db="EMBL/GenBank/DDBJ databases">
        <title>Nocardioides panacisoli sp. nov., isolated from the soil of a ginseng field.</title>
        <authorList>
            <person name="Cho C."/>
        </authorList>
    </citation>
    <scope>NUCLEOTIDE SEQUENCE [LARGE SCALE GENOMIC DNA]</scope>
    <source>
        <strain evidence="3 4">BN140041</strain>
    </source>
</reference>
<dbReference type="SUPFAM" id="SSF53850">
    <property type="entry name" value="Periplasmic binding protein-like II"/>
    <property type="match status" value="1"/>
</dbReference>
<proteinExistence type="inferred from homology"/>
<evidence type="ECO:0000256" key="1">
    <source>
        <dbReference type="ARBA" id="ARBA00008520"/>
    </source>
</evidence>
<organism evidence="3 4">
    <name type="scientific">Nocardioides antri</name>
    <dbReference type="NCBI Taxonomy" id="2607659"/>
    <lineage>
        <taxon>Bacteria</taxon>
        <taxon>Bacillati</taxon>
        <taxon>Actinomycetota</taxon>
        <taxon>Actinomycetes</taxon>
        <taxon>Propionibacteriales</taxon>
        <taxon>Nocardioidaceae</taxon>
        <taxon>Nocardioides</taxon>
    </lineage>
</organism>
<dbReference type="PANTHER" id="PTHR43649:SF29">
    <property type="entry name" value="OSMOPROTECTIVE COMPOUNDS-BINDING PROTEIN GGTB"/>
    <property type="match status" value="1"/>
</dbReference>
<keyword evidence="2" id="KW-0813">Transport</keyword>
<keyword evidence="4" id="KW-1185">Reference proteome</keyword>
<comment type="caution">
    <text evidence="3">The sequence shown here is derived from an EMBL/GenBank/DDBJ whole genome shotgun (WGS) entry which is preliminary data.</text>
</comment>
<dbReference type="Pfam" id="PF01547">
    <property type="entry name" value="SBP_bac_1"/>
    <property type="match status" value="1"/>
</dbReference>
<evidence type="ECO:0000313" key="4">
    <source>
        <dbReference type="Proteomes" id="UP000324351"/>
    </source>
</evidence>
<name>A0A5B1M5F0_9ACTN</name>
<dbReference type="InterPro" id="IPR006059">
    <property type="entry name" value="SBP"/>
</dbReference>
<dbReference type="Proteomes" id="UP000324351">
    <property type="component" value="Unassembled WGS sequence"/>
</dbReference>
<gene>
    <name evidence="3" type="ORF">F0U47_07590</name>
</gene>
<dbReference type="RefSeq" id="WP_149749707.1">
    <property type="nucleotide sequence ID" value="NZ_VUJW01000003.1"/>
</dbReference>
<dbReference type="EMBL" id="VUJW01000003">
    <property type="protein sequence ID" value="KAA1427339.1"/>
    <property type="molecule type" value="Genomic_DNA"/>
</dbReference>
<evidence type="ECO:0000313" key="3">
    <source>
        <dbReference type="EMBL" id="KAA1427339.1"/>
    </source>
</evidence>